<feature type="domain" description="4'-phosphopantetheinyl transferase" evidence="9">
    <location>
        <begin position="3"/>
        <end position="111"/>
    </location>
</feature>
<comment type="similarity">
    <text evidence="8">Belongs to the P-Pant transferase superfamily. AcpS family.</text>
</comment>
<evidence type="ECO:0000256" key="6">
    <source>
        <dbReference type="ARBA" id="ARBA00023098"/>
    </source>
</evidence>
<evidence type="ECO:0000256" key="7">
    <source>
        <dbReference type="ARBA" id="ARBA00023160"/>
    </source>
</evidence>
<dbReference type="HAMAP" id="MF_00101">
    <property type="entry name" value="AcpS"/>
    <property type="match status" value="1"/>
</dbReference>
<keyword evidence="4 8" id="KW-0276">Fatty acid metabolism</keyword>
<sequence>MKVGTDIIQIDRIEKLIDRYGDTFKQRYLSKEEIATAKKVETLAGYWAAKEAIAKAFGCGIGAQLAFHDIMIAKDNRGAPYFTLSEEARKTYTVHSASVSISHDGGFAIAIAAIDFETA</sequence>
<evidence type="ECO:0000313" key="11">
    <source>
        <dbReference type="Proteomes" id="UP000034444"/>
    </source>
</evidence>
<feature type="binding site" evidence="8">
    <location>
        <position position="51"/>
    </location>
    <ligand>
        <name>Mg(2+)</name>
        <dbReference type="ChEBI" id="CHEBI:18420"/>
    </ligand>
</feature>
<name>A0A7U4M1W3_9BACT</name>
<dbReference type="GO" id="GO:0006633">
    <property type="term" value="P:fatty acid biosynthetic process"/>
    <property type="evidence" value="ECO:0007669"/>
    <property type="project" value="UniProtKB-UniRule"/>
</dbReference>
<dbReference type="Pfam" id="PF01648">
    <property type="entry name" value="ACPS"/>
    <property type="match status" value="1"/>
</dbReference>
<dbReference type="AlphaFoldDB" id="A0A7U4M1W3"/>
<dbReference type="GO" id="GO:0008897">
    <property type="term" value="F:holo-[acyl-carrier-protein] synthase activity"/>
    <property type="evidence" value="ECO:0007669"/>
    <property type="project" value="UniProtKB-UniRule"/>
</dbReference>
<keyword evidence="11" id="KW-1185">Reference proteome</keyword>
<reference evidence="11" key="2">
    <citation type="journal article" date="2017" name="Stand. Genomic Sci.">
        <title>Complete genome sequence of the sulfur-oxidizing chemolithoautotrophic Sulfurovum lithotrophicum 42BKTT.</title>
        <authorList>
            <person name="Jeon W."/>
            <person name="Priscilla L."/>
            <person name="Park G."/>
            <person name="Lee H."/>
            <person name="Lee N."/>
            <person name="Lee D."/>
            <person name="Kwon H."/>
            <person name="Ahn I."/>
            <person name="Lee C."/>
            <person name="Lee H."/>
            <person name="Ahn J."/>
        </authorList>
    </citation>
    <scope>NUCLEOTIDE SEQUENCE [LARGE SCALE GENOMIC DNA]</scope>
    <source>
        <strain evidence="11">ATCC BAA-797 / 42BKT</strain>
    </source>
</reference>
<proteinExistence type="inferred from homology"/>
<dbReference type="SUPFAM" id="SSF56214">
    <property type="entry name" value="4'-phosphopantetheinyl transferase"/>
    <property type="match status" value="1"/>
</dbReference>
<keyword evidence="1 8" id="KW-0444">Lipid biosynthesis</keyword>
<dbReference type="InterPro" id="IPR002582">
    <property type="entry name" value="ACPS"/>
</dbReference>
<dbReference type="EC" id="2.7.8.7" evidence="8"/>
<dbReference type="Gene3D" id="3.90.470.20">
    <property type="entry name" value="4'-phosphopantetheinyl transferase domain"/>
    <property type="match status" value="1"/>
</dbReference>
<feature type="binding site" evidence="8">
    <location>
        <position position="6"/>
    </location>
    <ligand>
        <name>Mg(2+)</name>
        <dbReference type="ChEBI" id="CHEBI:18420"/>
    </ligand>
</feature>
<reference evidence="10 11" key="1">
    <citation type="submission" date="2015-04" db="EMBL/GenBank/DDBJ databases">
        <title>Complete genome sequence of Sulfurovum lithotrophicum ATCC BAA-797T.</title>
        <authorList>
            <person name="Ahn J."/>
            <person name="Park G."/>
            <person name="Jeon W."/>
            <person name="Jang Y."/>
            <person name="Jang M."/>
            <person name="Lee H."/>
            <person name="Lee H."/>
        </authorList>
    </citation>
    <scope>NUCLEOTIDE SEQUENCE [LARGE SCALE GENOMIC DNA]</scope>
    <source>
        <strain evidence="11">ATCC BAA-797 / 42BKT</strain>
    </source>
</reference>
<comment type="catalytic activity">
    <reaction evidence="8">
        <text>apo-[ACP] + CoA = holo-[ACP] + adenosine 3',5'-bisphosphate + H(+)</text>
        <dbReference type="Rhea" id="RHEA:12068"/>
        <dbReference type="Rhea" id="RHEA-COMP:9685"/>
        <dbReference type="Rhea" id="RHEA-COMP:9690"/>
        <dbReference type="ChEBI" id="CHEBI:15378"/>
        <dbReference type="ChEBI" id="CHEBI:29999"/>
        <dbReference type="ChEBI" id="CHEBI:57287"/>
        <dbReference type="ChEBI" id="CHEBI:58343"/>
        <dbReference type="ChEBI" id="CHEBI:64479"/>
        <dbReference type="EC" id="2.7.8.7"/>
    </reaction>
</comment>
<evidence type="ECO:0000256" key="2">
    <source>
        <dbReference type="ARBA" id="ARBA00022679"/>
    </source>
</evidence>
<dbReference type="InterPro" id="IPR008278">
    <property type="entry name" value="4-PPantetheinyl_Trfase_dom"/>
</dbReference>
<evidence type="ECO:0000256" key="5">
    <source>
        <dbReference type="ARBA" id="ARBA00022842"/>
    </source>
</evidence>
<evidence type="ECO:0000256" key="1">
    <source>
        <dbReference type="ARBA" id="ARBA00022516"/>
    </source>
</evidence>
<evidence type="ECO:0000256" key="4">
    <source>
        <dbReference type="ARBA" id="ARBA00022832"/>
    </source>
</evidence>
<comment type="cofactor">
    <cofactor evidence="8">
        <name>Mg(2+)</name>
        <dbReference type="ChEBI" id="CHEBI:18420"/>
    </cofactor>
</comment>
<dbReference type="InterPro" id="IPR004568">
    <property type="entry name" value="Ppantetheine-prot_Trfase_dom"/>
</dbReference>
<organism evidence="10 11">
    <name type="scientific">Sulfurovum lithotrophicum</name>
    <dbReference type="NCBI Taxonomy" id="206403"/>
    <lineage>
        <taxon>Bacteria</taxon>
        <taxon>Pseudomonadati</taxon>
        <taxon>Campylobacterota</taxon>
        <taxon>Epsilonproteobacteria</taxon>
        <taxon>Campylobacterales</taxon>
        <taxon>Sulfurovaceae</taxon>
        <taxon>Sulfurovum</taxon>
    </lineage>
</organism>
<keyword evidence="2 8" id="KW-0808">Transferase</keyword>
<evidence type="ECO:0000313" key="10">
    <source>
        <dbReference type="EMBL" id="AKF25351.1"/>
    </source>
</evidence>
<dbReference type="EMBL" id="CP011308">
    <property type="protein sequence ID" value="AKF25351.1"/>
    <property type="molecule type" value="Genomic_DNA"/>
</dbReference>
<keyword evidence="3 8" id="KW-0479">Metal-binding</keyword>
<accession>A0A7U4M1W3</accession>
<dbReference type="GO" id="GO:0005737">
    <property type="term" value="C:cytoplasm"/>
    <property type="evidence" value="ECO:0007669"/>
    <property type="project" value="UniProtKB-SubCell"/>
</dbReference>
<protein>
    <recommendedName>
        <fullName evidence="8">Holo-[acyl-carrier-protein] synthase</fullName>
        <shortName evidence="8">Holo-ACP synthase</shortName>
        <ecNumber evidence="8">2.7.8.7</ecNumber>
    </recommendedName>
    <alternativeName>
        <fullName evidence="8">4'-phosphopantetheinyl transferase AcpS</fullName>
    </alternativeName>
</protein>
<dbReference type="NCBIfam" id="TIGR00516">
    <property type="entry name" value="acpS"/>
    <property type="match status" value="1"/>
</dbReference>
<evidence type="ECO:0000259" key="9">
    <source>
        <dbReference type="Pfam" id="PF01648"/>
    </source>
</evidence>
<dbReference type="Proteomes" id="UP000034444">
    <property type="component" value="Chromosome"/>
</dbReference>
<keyword evidence="6 8" id="KW-0443">Lipid metabolism</keyword>
<comment type="function">
    <text evidence="8">Transfers the 4'-phosphopantetheine moiety from coenzyme A to a Ser of acyl-carrier-protein.</text>
</comment>
<keyword evidence="7 8" id="KW-0275">Fatty acid biosynthesis</keyword>
<evidence type="ECO:0000256" key="8">
    <source>
        <dbReference type="HAMAP-Rule" id="MF_00101"/>
    </source>
</evidence>
<gene>
    <name evidence="8" type="primary">acpS</name>
    <name evidence="10" type="ORF">YH65_08090</name>
</gene>
<keyword evidence="8" id="KW-0963">Cytoplasm</keyword>
<dbReference type="InterPro" id="IPR037143">
    <property type="entry name" value="4-PPantetheinyl_Trfase_dom_sf"/>
</dbReference>
<evidence type="ECO:0000256" key="3">
    <source>
        <dbReference type="ARBA" id="ARBA00022723"/>
    </source>
</evidence>
<dbReference type="RefSeq" id="WP_046551428.1">
    <property type="nucleotide sequence ID" value="NZ_CP011308.1"/>
</dbReference>
<comment type="subcellular location">
    <subcellularLocation>
        <location evidence="8">Cytoplasm</location>
    </subcellularLocation>
</comment>
<dbReference type="NCBIfam" id="TIGR00556">
    <property type="entry name" value="pantethn_trn"/>
    <property type="match status" value="1"/>
</dbReference>
<dbReference type="KEGG" id="slh:YH65_08090"/>
<keyword evidence="5 8" id="KW-0460">Magnesium</keyword>
<dbReference type="OrthoDB" id="517356at2"/>
<dbReference type="GO" id="GO:0000287">
    <property type="term" value="F:magnesium ion binding"/>
    <property type="evidence" value="ECO:0007669"/>
    <property type="project" value="UniProtKB-UniRule"/>
</dbReference>